<dbReference type="AlphaFoldDB" id="A0A8J4F1R1"/>
<evidence type="ECO:0000313" key="3">
    <source>
        <dbReference type="Proteomes" id="UP000747399"/>
    </source>
</evidence>
<dbReference type="EMBL" id="BNCO01000014">
    <property type="protein sequence ID" value="GIL52984.1"/>
    <property type="molecule type" value="Genomic_DNA"/>
</dbReference>
<name>A0A8J4F1R1_9CHLO</name>
<keyword evidence="1" id="KW-0812">Transmembrane</keyword>
<evidence type="ECO:0000256" key="1">
    <source>
        <dbReference type="SAM" id="Phobius"/>
    </source>
</evidence>
<dbReference type="Proteomes" id="UP000747399">
    <property type="component" value="Unassembled WGS sequence"/>
</dbReference>
<feature type="transmembrane region" description="Helical" evidence="1">
    <location>
        <begin position="345"/>
        <end position="366"/>
    </location>
</feature>
<accession>A0A8J4F1R1</accession>
<proteinExistence type="predicted"/>
<keyword evidence="1" id="KW-1133">Transmembrane helix</keyword>
<organism evidence="2 3">
    <name type="scientific">Volvox africanus</name>
    <dbReference type="NCBI Taxonomy" id="51714"/>
    <lineage>
        <taxon>Eukaryota</taxon>
        <taxon>Viridiplantae</taxon>
        <taxon>Chlorophyta</taxon>
        <taxon>core chlorophytes</taxon>
        <taxon>Chlorophyceae</taxon>
        <taxon>CS clade</taxon>
        <taxon>Chlamydomonadales</taxon>
        <taxon>Volvocaceae</taxon>
        <taxon>Volvox</taxon>
    </lineage>
</organism>
<keyword evidence="3" id="KW-1185">Reference proteome</keyword>
<sequence length="385" mass="39516">MAEPATAPATTSSDWRSITAPLTLDSSSNKHSCEATCVAASAAAWSLIRREIAKSVEQIRILDEANRKVHSILDQHATAPLRIVRGLAAEVHHIATFNLNAVKKGSTLRAISGDVNSHFDIHIHDTKSGEVLTHAQCKYYSKAKVLRRALRDSRYDGMQKIVPADRPVPGASPHLTAPGGVRSVPLSLYQGDRLALQPTQHFAALRPNAITQTLRNCALGAAAGTAVGVAAAAVLHTVAALERTDEDKDKPHVGSAGAVACSIAQSAALGAAAGVLGAAASTLTSSAMLGALSAGTLGTLCNVWKCNGTPGARVKEAVVGVAGMAGGQIAVAACTMMPLPVAAPVSLFVFPAAAYLTSCVAHQLAFDAWDGMVKALEGAAAASPP</sequence>
<keyword evidence="1" id="KW-0472">Membrane</keyword>
<reference evidence="2" key="1">
    <citation type="journal article" date="2021" name="Proc. Natl. Acad. Sci. U.S.A.">
        <title>Three genomes in the algal genus Volvox reveal the fate of a haploid sex-determining region after a transition to homothallism.</title>
        <authorList>
            <person name="Yamamoto K."/>
            <person name="Hamaji T."/>
            <person name="Kawai-Toyooka H."/>
            <person name="Matsuzaki R."/>
            <person name="Takahashi F."/>
            <person name="Nishimura Y."/>
            <person name="Kawachi M."/>
            <person name="Noguchi H."/>
            <person name="Minakuchi Y."/>
            <person name="Umen J.G."/>
            <person name="Toyoda A."/>
            <person name="Nozaki H."/>
        </authorList>
    </citation>
    <scope>NUCLEOTIDE SEQUENCE</scope>
    <source>
        <strain evidence="2">NIES-3780</strain>
    </source>
</reference>
<feature type="transmembrane region" description="Helical" evidence="1">
    <location>
        <begin position="218"/>
        <end position="241"/>
    </location>
</feature>
<comment type="caution">
    <text evidence="2">The sequence shown here is derived from an EMBL/GenBank/DDBJ whole genome shotgun (WGS) entry which is preliminary data.</text>
</comment>
<gene>
    <name evidence="2" type="ORF">Vafri_8571</name>
</gene>
<evidence type="ECO:0000313" key="2">
    <source>
        <dbReference type="EMBL" id="GIL52984.1"/>
    </source>
</evidence>
<feature type="transmembrane region" description="Helical" evidence="1">
    <location>
        <begin position="317"/>
        <end position="339"/>
    </location>
</feature>
<feature type="transmembrane region" description="Helical" evidence="1">
    <location>
        <begin position="286"/>
        <end position="305"/>
    </location>
</feature>
<protein>
    <submittedName>
        <fullName evidence="2">Uncharacterized protein</fullName>
    </submittedName>
</protein>